<dbReference type="Pfam" id="PF00158">
    <property type="entry name" value="Sigma54_activat"/>
    <property type="match status" value="1"/>
</dbReference>
<feature type="domain" description="Sigma-54 factor interaction" evidence="8">
    <location>
        <begin position="1356"/>
        <end position="1584"/>
    </location>
</feature>
<keyword evidence="1" id="KW-0547">Nucleotide-binding</keyword>
<dbReference type="Gene3D" id="1.10.510.10">
    <property type="entry name" value="Transferase(Phosphotransferase) domain 1"/>
    <property type="match status" value="1"/>
</dbReference>
<dbReference type="PROSITE" id="PS00676">
    <property type="entry name" value="SIGMA54_INTERACT_2"/>
    <property type="match status" value="1"/>
</dbReference>
<dbReference type="InterPro" id="IPR025943">
    <property type="entry name" value="Sigma_54_int_dom_ATP-bd_2"/>
</dbReference>
<comment type="caution">
    <text evidence="9">The sequence shown here is derived from an EMBL/GenBank/DDBJ whole genome shotgun (WGS) entry which is preliminary data.</text>
</comment>
<dbReference type="PROSITE" id="PS50045">
    <property type="entry name" value="SIGMA54_INTERACT_4"/>
    <property type="match status" value="1"/>
</dbReference>
<dbReference type="Pfam" id="PF00069">
    <property type="entry name" value="Pkinase"/>
    <property type="match status" value="1"/>
</dbReference>
<dbReference type="InterPro" id="IPR011990">
    <property type="entry name" value="TPR-like_helical_dom_sf"/>
</dbReference>
<dbReference type="InterPro" id="IPR041664">
    <property type="entry name" value="AAA_16"/>
</dbReference>
<dbReference type="FunFam" id="3.40.50.300:FF:000006">
    <property type="entry name" value="DNA-binding transcriptional regulator NtrC"/>
    <property type="match status" value="1"/>
</dbReference>
<dbReference type="Pfam" id="PF02954">
    <property type="entry name" value="HTH_8"/>
    <property type="match status" value="1"/>
</dbReference>
<dbReference type="InterPro" id="IPR009057">
    <property type="entry name" value="Homeodomain-like_sf"/>
</dbReference>
<reference evidence="9 10" key="1">
    <citation type="submission" date="2020-04" db="EMBL/GenBank/DDBJ databases">
        <title>Metagenomic profiling of ammonia- and methane-oxidizing microorganisms in a Dutch drinking water treatment plant.</title>
        <authorList>
            <person name="Poghosyan L."/>
            <person name="Leucker S."/>
        </authorList>
    </citation>
    <scope>NUCLEOTIDE SEQUENCE [LARGE SCALE GENOMIC DNA]</scope>
    <source>
        <strain evidence="9">S-RSF-IL-03</strain>
    </source>
</reference>
<keyword evidence="3" id="KW-0805">Transcription regulation</keyword>
<gene>
    <name evidence="9" type="ORF">HOP12_06755</name>
</gene>
<evidence type="ECO:0000259" key="7">
    <source>
        <dbReference type="PROSITE" id="PS50011"/>
    </source>
</evidence>
<dbReference type="Pfam" id="PF13191">
    <property type="entry name" value="AAA_16"/>
    <property type="match status" value="1"/>
</dbReference>
<proteinExistence type="predicted"/>
<dbReference type="SUPFAM" id="SSF48452">
    <property type="entry name" value="TPR-like"/>
    <property type="match status" value="2"/>
</dbReference>
<keyword evidence="5" id="KW-0804">Transcription</keyword>
<dbReference type="InterPro" id="IPR025944">
    <property type="entry name" value="Sigma_54_int_dom_CS"/>
</dbReference>
<dbReference type="InterPro" id="IPR002197">
    <property type="entry name" value="HTH_Fis"/>
</dbReference>
<dbReference type="Proteomes" id="UP000580839">
    <property type="component" value="Unassembled WGS sequence"/>
</dbReference>
<dbReference type="SUPFAM" id="SSF56112">
    <property type="entry name" value="Protein kinase-like (PK-like)"/>
    <property type="match status" value="1"/>
</dbReference>
<dbReference type="PRINTS" id="PR01590">
    <property type="entry name" value="HTHFIS"/>
</dbReference>
<dbReference type="PANTHER" id="PTHR32071">
    <property type="entry name" value="TRANSCRIPTIONAL REGULATORY PROTEIN"/>
    <property type="match status" value="1"/>
</dbReference>
<dbReference type="Gene3D" id="1.25.40.10">
    <property type="entry name" value="Tetratricopeptide repeat domain"/>
    <property type="match status" value="2"/>
</dbReference>
<evidence type="ECO:0000313" key="9">
    <source>
        <dbReference type="EMBL" id="NOT33853.1"/>
    </source>
</evidence>
<dbReference type="InterPro" id="IPR027417">
    <property type="entry name" value="P-loop_NTPase"/>
</dbReference>
<evidence type="ECO:0000256" key="2">
    <source>
        <dbReference type="ARBA" id="ARBA00022840"/>
    </source>
</evidence>
<evidence type="ECO:0000256" key="3">
    <source>
        <dbReference type="ARBA" id="ARBA00023015"/>
    </source>
</evidence>
<evidence type="ECO:0000256" key="5">
    <source>
        <dbReference type="ARBA" id="ARBA00023163"/>
    </source>
</evidence>
<dbReference type="Pfam" id="PF13185">
    <property type="entry name" value="GAF_2"/>
    <property type="match status" value="1"/>
</dbReference>
<dbReference type="PANTHER" id="PTHR32071:SF122">
    <property type="entry name" value="SIGMA FACTOR"/>
    <property type="match status" value="1"/>
</dbReference>
<dbReference type="InterPro" id="IPR058031">
    <property type="entry name" value="AAA_lid_NorR"/>
</dbReference>
<name>A0A849SJL3_UNCEI</name>
<feature type="domain" description="Protein kinase" evidence="7">
    <location>
        <begin position="1"/>
        <end position="249"/>
    </location>
</feature>
<keyword evidence="4" id="KW-0238">DNA-binding</keyword>
<dbReference type="EMBL" id="JABFRW010000075">
    <property type="protein sequence ID" value="NOT33853.1"/>
    <property type="molecule type" value="Genomic_DNA"/>
</dbReference>
<dbReference type="SUPFAM" id="SSF46689">
    <property type="entry name" value="Homeodomain-like"/>
    <property type="match status" value="1"/>
</dbReference>
<dbReference type="PROSITE" id="PS00108">
    <property type="entry name" value="PROTEIN_KINASE_ST"/>
    <property type="match status" value="1"/>
</dbReference>
<dbReference type="Gene3D" id="3.30.450.40">
    <property type="match status" value="1"/>
</dbReference>
<dbReference type="Pfam" id="PF25601">
    <property type="entry name" value="AAA_lid_14"/>
    <property type="match status" value="1"/>
</dbReference>
<evidence type="ECO:0000313" key="10">
    <source>
        <dbReference type="Proteomes" id="UP000580839"/>
    </source>
</evidence>
<feature type="region of interest" description="Disordered" evidence="6">
    <location>
        <begin position="343"/>
        <end position="363"/>
    </location>
</feature>
<dbReference type="Gene3D" id="1.10.10.60">
    <property type="entry name" value="Homeodomain-like"/>
    <property type="match status" value="1"/>
</dbReference>
<dbReference type="SMART" id="SM00220">
    <property type="entry name" value="S_TKc"/>
    <property type="match status" value="1"/>
</dbReference>
<evidence type="ECO:0000256" key="4">
    <source>
        <dbReference type="ARBA" id="ARBA00023125"/>
    </source>
</evidence>
<accession>A0A849SJL3</accession>
<dbReference type="InterPro" id="IPR029016">
    <property type="entry name" value="GAF-like_dom_sf"/>
</dbReference>
<protein>
    <submittedName>
        <fullName evidence="9">Sigma 54-interacting transcriptional regulator</fullName>
    </submittedName>
</protein>
<dbReference type="InterPro" id="IPR003018">
    <property type="entry name" value="GAF"/>
</dbReference>
<organism evidence="9 10">
    <name type="scientific">Eiseniibacteriota bacterium</name>
    <dbReference type="NCBI Taxonomy" id="2212470"/>
    <lineage>
        <taxon>Bacteria</taxon>
        <taxon>Candidatus Eiseniibacteriota</taxon>
    </lineage>
</organism>
<dbReference type="InterPro" id="IPR000719">
    <property type="entry name" value="Prot_kinase_dom"/>
</dbReference>
<dbReference type="Gene3D" id="3.40.50.300">
    <property type="entry name" value="P-loop containing nucleotide triphosphate hydrolases"/>
    <property type="match status" value="2"/>
</dbReference>
<dbReference type="GO" id="GO:0004672">
    <property type="term" value="F:protein kinase activity"/>
    <property type="evidence" value="ECO:0007669"/>
    <property type="project" value="InterPro"/>
</dbReference>
<dbReference type="Gene3D" id="3.30.200.20">
    <property type="entry name" value="Phosphorylase Kinase, domain 1"/>
    <property type="match status" value="1"/>
</dbReference>
<dbReference type="SUPFAM" id="SSF55781">
    <property type="entry name" value="GAF domain-like"/>
    <property type="match status" value="1"/>
</dbReference>
<evidence type="ECO:0000256" key="1">
    <source>
        <dbReference type="ARBA" id="ARBA00022741"/>
    </source>
</evidence>
<dbReference type="SUPFAM" id="SSF52540">
    <property type="entry name" value="P-loop containing nucleoside triphosphate hydrolases"/>
    <property type="match status" value="2"/>
</dbReference>
<dbReference type="GO" id="GO:0006355">
    <property type="term" value="P:regulation of DNA-templated transcription"/>
    <property type="evidence" value="ECO:0007669"/>
    <property type="project" value="InterPro"/>
</dbReference>
<dbReference type="CDD" id="cd00009">
    <property type="entry name" value="AAA"/>
    <property type="match status" value="1"/>
</dbReference>
<keyword evidence="2" id="KW-0067">ATP-binding</keyword>
<dbReference type="SMART" id="SM00382">
    <property type="entry name" value="AAA"/>
    <property type="match status" value="2"/>
</dbReference>
<dbReference type="PROSITE" id="PS00688">
    <property type="entry name" value="SIGMA54_INTERACT_3"/>
    <property type="match status" value="1"/>
</dbReference>
<dbReference type="SMART" id="SM00065">
    <property type="entry name" value="GAF"/>
    <property type="match status" value="1"/>
</dbReference>
<evidence type="ECO:0000259" key="8">
    <source>
        <dbReference type="PROSITE" id="PS50045"/>
    </source>
</evidence>
<sequence>MGEVFLAHDLATGREVALKKLRAQADPTAAATLRAEFEALKRFQHPALVQVHDFGFGPGGEPYFTMDYVPGLAADRVVARGDWRALGVVAERVAEALEALHAQGLAHGDLKPSNILVVHGQEVPQRIASVYLVDFGLVRRLADPGGGHRGTPGYAAPEIVLGGPPSIASDLYSLGVTMFALIAQRLPFESADSDEVLRLQQLGPPSSLPLESAGAPWPLIELVLRLLAPRPVDRPRDAGEVRKDLERWLPAIRRPLAERLLSRTVVGRERELASLEQWIVEPAVRSAAKIVAGPAGCGKSALLGELGSRASLADRAVLSLSAANLDGPAGLAHAVVRALTRGDGRGRGAKSGGRGRRRARSENSANDDLAALVERTVTAATTLPDAGGGLLVLVDDADHLDEASAAWLRRVLLHPVAVPIRWVLAVRTLDGVANEAIRLLADAGLAHAQRLEWLRRTDVTRLIGQRLLAPVPAALDKFVWDRASGHPGLSAELLHAAAACGALRESEAGLVFVPESLTSIAPIDFEAALLSRARQLDETAQSVVALLAVARVALPVDRLTAWIPALESRTIETLVDSGLVSHESDDRLVFRAPSLAARLLESLAAPERAALHRRLLELPGLPAADRFHHLQAAGLEEDALSEAARAWEQHADRGIALAAATIAEGAHAVVAAAMWFERAAFACTSEGRYADAIPMLERALELDAEPARRGDRWLLLSTAVLRARAPQEVIGVIRRTEGEPLSNTHRIQLRINCAASLMALGSSDDAEREAREALAAADLEGDPLGAALASEILALIGSNSGRLEEASRHIERARTESARCGRPVVVARILGQAAGLERMSGRFDEAERILRHAVEGARGLGNRHALHSLLGQLTAFLTSLGRWSELQAPARESVRIAIEDGRASDAAYSYLLLATVEGLTGNSRAAARLGRVAVRLSQRSCPSILSGAWRAVAIAARVRGHWARAEKALHRALRHSAAGSLEEAWWARIELGLVHAARKRWAEAGQAWESVWAEGQGHRGIAWATATALAGRAALRSSTAERAAQRLDEVEAWLVTQPVAYPLGYARALKAEMALVRGELTEAFEAGAQALGALDNLPAPADHARVALELARLAPETDAAHSHVLQWLEEAQHTCARTGDRATLLQVHALQIKLLHRGAPAPSPTRDRELLERVSWLFHSLGDLDELMNRAMKSVVEQLGAERGVLLLRDESNGQLLPMAEVGTVDSDLRIRAVGFSRRLVQRVTDSGDSLVIEDAAQDPRARTESVLDLRLRSILCVPLVVGTRVIGAIYLHDSRRPSSFGEAERVMVEGFAQVMAAAIERSRRLDELRLESEALASENLSLRRQIGAQGKWEGVIGTSQAMRQVLTIVEHAARTNATVLMTGENGTGKDLIARTLHRLSKRNAGPFVVVNCGALPESLLESELYGIRANVATGVRARPGRFLQANGGTLFLDEIGDMPIEQQVALLSAISNREITPVGGGKPIPLDVRIIAATNRNLRQLVESGKFREDLYYRVSVIEIEVPPLRERKADVPALARHFLQKSARENSRAVPPLAPDFLTTLSGCEWPGNVRELENYIERVFAMMTGEVLRAVPPPRSLGRRIRMPRPPGVGLRESVWQLERTMLTEALQEARGNQSLAARRLGIPEQKVRQLMKKYGLPSHRRRPRLR</sequence>
<dbReference type="InterPro" id="IPR011009">
    <property type="entry name" value="Kinase-like_dom_sf"/>
</dbReference>
<dbReference type="GO" id="GO:0043565">
    <property type="term" value="F:sequence-specific DNA binding"/>
    <property type="evidence" value="ECO:0007669"/>
    <property type="project" value="InterPro"/>
</dbReference>
<dbReference type="InterPro" id="IPR008271">
    <property type="entry name" value="Ser/Thr_kinase_AS"/>
</dbReference>
<dbReference type="GO" id="GO:0005524">
    <property type="term" value="F:ATP binding"/>
    <property type="evidence" value="ECO:0007669"/>
    <property type="project" value="UniProtKB-KW"/>
</dbReference>
<dbReference type="InterPro" id="IPR003593">
    <property type="entry name" value="AAA+_ATPase"/>
</dbReference>
<evidence type="ECO:0000256" key="6">
    <source>
        <dbReference type="SAM" id="MobiDB-lite"/>
    </source>
</evidence>
<dbReference type="InterPro" id="IPR002078">
    <property type="entry name" value="Sigma_54_int"/>
</dbReference>
<dbReference type="CDD" id="cd14014">
    <property type="entry name" value="STKc_PknB_like"/>
    <property type="match status" value="1"/>
</dbReference>
<dbReference type="PROSITE" id="PS50011">
    <property type="entry name" value="PROTEIN_KINASE_DOM"/>
    <property type="match status" value="1"/>
</dbReference>
<dbReference type="Gene3D" id="1.10.8.60">
    <property type="match status" value="1"/>
</dbReference>